<organism evidence="9 10">
    <name type="scientific">Microbacterium terregens</name>
    <dbReference type="NCBI Taxonomy" id="69363"/>
    <lineage>
        <taxon>Bacteria</taxon>
        <taxon>Bacillati</taxon>
        <taxon>Actinomycetota</taxon>
        <taxon>Actinomycetes</taxon>
        <taxon>Micrococcales</taxon>
        <taxon>Microbacteriaceae</taxon>
        <taxon>Microbacterium</taxon>
    </lineage>
</organism>
<proteinExistence type="inferred from homology"/>
<dbReference type="PANTHER" id="PTHR31956">
    <property type="entry name" value="NON-SPECIFIC PHOSPHOLIPASE C4-RELATED"/>
    <property type="match status" value="1"/>
</dbReference>
<comment type="subcellular location">
    <subcellularLocation>
        <location evidence="1">Secreted</location>
        <location evidence="1">Cell wall</location>
    </subcellularLocation>
</comment>
<evidence type="ECO:0000256" key="3">
    <source>
        <dbReference type="ARBA" id="ARBA00012018"/>
    </source>
</evidence>
<gene>
    <name evidence="9" type="ORF">ACFFPJ_07275</name>
</gene>
<reference evidence="9 10" key="1">
    <citation type="submission" date="2024-09" db="EMBL/GenBank/DDBJ databases">
        <authorList>
            <person name="Sun Q."/>
            <person name="Mori K."/>
        </authorList>
    </citation>
    <scope>NUCLEOTIDE SEQUENCE [LARGE SCALE GENOMIC DNA]</scope>
    <source>
        <strain evidence="9 10">JCM 1342</strain>
    </source>
</reference>
<evidence type="ECO:0000256" key="5">
    <source>
        <dbReference type="ARBA" id="ARBA00022801"/>
    </source>
</evidence>
<evidence type="ECO:0000256" key="2">
    <source>
        <dbReference type="ARBA" id="ARBA00009717"/>
    </source>
</evidence>
<feature type="region of interest" description="Disordered" evidence="8">
    <location>
        <begin position="1"/>
        <end position="22"/>
    </location>
</feature>
<dbReference type="InterPro" id="IPR017850">
    <property type="entry name" value="Alkaline_phosphatase_core_sf"/>
</dbReference>
<dbReference type="PANTHER" id="PTHR31956:SF1">
    <property type="entry name" value="NON-SPECIFIC PHOSPHOLIPASE C1"/>
    <property type="match status" value="1"/>
</dbReference>
<dbReference type="InterPro" id="IPR006311">
    <property type="entry name" value="TAT_signal"/>
</dbReference>
<evidence type="ECO:0000256" key="4">
    <source>
        <dbReference type="ARBA" id="ARBA00022512"/>
    </source>
</evidence>
<dbReference type="EC" id="3.1.4.3" evidence="3"/>
<keyword evidence="6" id="KW-0843">Virulence</keyword>
<dbReference type="PROSITE" id="PS51318">
    <property type="entry name" value="TAT"/>
    <property type="match status" value="1"/>
</dbReference>
<comment type="caution">
    <text evidence="9">The sequence shown here is derived from an EMBL/GenBank/DDBJ whole genome shotgun (WGS) entry which is preliminary data.</text>
</comment>
<keyword evidence="4" id="KW-0134">Cell wall</keyword>
<dbReference type="RefSeq" id="WP_344711987.1">
    <property type="nucleotide sequence ID" value="NZ_BAAAWH010000001.1"/>
</dbReference>
<evidence type="ECO:0000313" key="9">
    <source>
        <dbReference type="EMBL" id="MFB9645595.1"/>
    </source>
</evidence>
<keyword evidence="5" id="KW-0378">Hydrolase</keyword>
<sequence>MDESEQADGRDDRPRDTARRDFLRRAGIGAAGIAIGGSAGAAMTAAATAHPPEFDPLPKRTAPGFDHVVVVMFENRSFDNMLGWLYSADEKSQDQFNGLAQGSYSNPGPGGEAVPAYVYDGSTDTVMQSPQPDPGETYPHVNTQLFGIVDPQTNEDIRAHGLQPPFNTPPVGVTPDMSGFVKDFAINFQRDKGRAPTADEYRVAMGSFSPAMMPVLSTLAREFAVYDAWHAAVPSQTFCNRLFFHASTSHGYVTNHGGDSYYKWIDGPPAPTIFNRLEDAGIPWRIYYDGSQLVSLTGLLHSPVLRPYWKTHFREMGQFVEDAKNGDLPAYSFIEPRMVFNHNDMHPPWGAKVHEDVVDVDGDKIPVYNSALSDVRAGDKLVQDIYDAIRTSKSAKGSNAMNTALVITFDEHGGTFDHVSPPTASPPDRSGPGEMGFTFDRLGVRVPTIVVSAYTAANTVIHDEMHHGSVINTLCRQHGLAPLTLRDQSANPIFNSVNLTEPRQPYTWPQPQALYAGRNPEEDDATAAATKHKHRPLTAPAQGLTGLLLARYNPGSKAPETYAEAYDAVVRFGKGLFGTYDDPK</sequence>
<protein>
    <recommendedName>
        <fullName evidence="3">phospholipase C</fullName>
        <ecNumber evidence="3">3.1.4.3</ecNumber>
    </recommendedName>
</protein>
<dbReference type="EMBL" id="JBHMBE010000003">
    <property type="protein sequence ID" value="MFB9645595.1"/>
    <property type="molecule type" value="Genomic_DNA"/>
</dbReference>
<dbReference type="Gene3D" id="3.40.720.10">
    <property type="entry name" value="Alkaline Phosphatase, subunit A"/>
    <property type="match status" value="2"/>
</dbReference>
<dbReference type="Proteomes" id="UP001589611">
    <property type="component" value="Unassembled WGS sequence"/>
</dbReference>
<feature type="compositionally biased region" description="Basic and acidic residues" evidence="8">
    <location>
        <begin position="7"/>
        <end position="22"/>
    </location>
</feature>
<evidence type="ECO:0000256" key="6">
    <source>
        <dbReference type="ARBA" id="ARBA00023026"/>
    </source>
</evidence>
<keyword evidence="4" id="KW-0964">Secreted</keyword>
<evidence type="ECO:0000313" key="10">
    <source>
        <dbReference type="Proteomes" id="UP001589611"/>
    </source>
</evidence>
<comment type="catalytic activity">
    <reaction evidence="7">
        <text>a 1,2-diacyl-sn-glycero-3-phosphocholine + H2O = phosphocholine + a 1,2-diacyl-sn-glycerol + H(+)</text>
        <dbReference type="Rhea" id="RHEA:10604"/>
        <dbReference type="ChEBI" id="CHEBI:15377"/>
        <dbReference type="ChEBI" id="CHEBI:15378"/>
        <dbReference type="ChEBI" id="CHEBI:17815"/>
        <dbReference type="ChEBI" id="CHEBI:57643"/>
        <dbReference type="ChEBI" id="CHEBI:295975"/>
        <dbReference type="EC" id="3.1.4.3"/>
    </reaction>
    <physiologicalReaction direction="left-to-right" evidence="7">
        <dbReference type="Rhea" id="RHEA:10605"/>
    </physiologicalReaction>
</comment>
<evidence type="ECO:0000256" key="7">
    <source>
        <dbReference type="ARBA" id="ARBA00048421"/>
    </source>
</evidence>
<dbReference type="Pfam" id="PF04185">
    <property type="entry name" value="Phosphoesterase"/>
    <property type="match status" value="2"/>
</dbReference>
<dbReference type="InterPro" id="IPR007312">
    <property type="entry name" value="Phosphoesterase"/>
</dbReference>
<name>A0ABV5SZ70_9MICO</name>
<accession>A0ABV5SZ70</accession>
<evidence type="ECO:0000256" key="1">
    <source>
        <dbReference type="ARBA" id="ARBA00004191"/>
    </source>
</evidence>
<evidence type="ECO:0000256" key="8">
    <source>
        <dbReference type="SAM" id="MobiDB-lite"/>
    </source>
</evidence>
<keyword evidence="10" id="KW-1185">Reference proteome</keyword>
<comment type="similarity">
    <text evidence="2">Belongs to the bacterial phospholipase C family.</text>
</comment>
<dbReference type="SUPFAM" id="SSF53649">
    <property type="entry name" value="Alkaline phosphatase-like"/>
    <property type="match status" value="1"/>
</dbReference>